<evidence type="ECO:0008006" key="4">
    <source>
        <dbReference type="Google" id="ProtNLM"/>
    </source>
</evidence>
<dbReference type="RefSeq" id="XP_041199930.1">
    <property type="nucleotide sequence ID" value="XM_041342819.1"/>
</dbReference>
<dbReference type="InterPro" id="IPR007483">
    <property type="entry name" value="Hamartin"/>
</dbReference>
<keyword evidence="1" id="KW-0175">Coiled coil</keyword>
<proteinExistence type="predicted"/>
<dbReference type="GO" id="GO:0051726">
    <property type="term" value="P:regulation of cell cycle"/>
    <property type="evidence" value="ECO:0007669"/>
    <property type="project" value="TreeGrafter"/>
</dbReference>
<name>A0A9P7JK43_9AGAM</name>
<dbReference type="AlphaFoldDB" id="A0A9P7JK43"/>
<reference evidence="2" key="1">
    <citation type="journal article" date="2020" name="New Phytol.">
        <title>Comparative genomics reveals dynamic genome evolution in host specialist ectomycorrhizal fungi.</title>
        <authorList>
            <person name="Lofgren L.A."/>
            <person name="Nguyen N.H."/>
            <person name="Vilgalys R."/>
            <person name="Ruytinx J."/>
            <person name="Liao H.L."/>
            <person name="Branco S."/>
            <person name="Kuo A."/>
            <person name="LaButti K."/>
            <person name="Lipzen A."/>
            <person name="Andreopoulos W."/>
            <person name="Pangilinan J."/>
            <person name="Riley R."/>
            <person name="Hundley H."/>
            <person name="Na H."/>
            <person name="Barry K."/>
            <person name="Grigoriev I.V."/>
            <person name="Stajich J.E."/>
            <person name="Kennedy P.G."/>
        </authorList>
    </citation>
    <scope>NUCLEOTIDE SEQUENCE</scope>
    <source>
        <strain evidence="2">MN1</strain>
    </source>
</reference>
<gene>
    <name evidence="2" type="ORF">BJ212DRAFT_28161</name>
</gene>
<evidence type="ECO:0000313" key="2">
    <source>
        <dbReference type="EMBL" id="KAG1827083.1"/>
    </source>
</evidence>
<dbReference type="OrthoDB" id="28737at2759"/>
<evidence type="ECO:0000256" key="1">
    <source>
        <dbReference type="SAM" id="Coils"/>
    </source>
</evidence>
<dbReference type="Proteomes" id="UP000807769">
    <property type="component" value="Unassembled WGS sequence"/>
</dbReference>
<dbReference type="EMBL" id="JABBWG010000001">
    <property type="protein sequence ID" value="KAG1827083.1"/>
    <property type="molecule type" value="Genomic_DNA"/>
</dbReference>
<organism evidence="2 3">
    <name type="scientific">Suillus subaureus</name>
    <dbReference type="NCBI Taxonomy" id="48587"/>
    <lineage>
        <taxon>Eukaryota</taxon>
        <taxon>Fungi</taxon>
        <taxon>Dikarya</taxon>
        <taxon>Basidiomycota</taxon>
        <taxon>Agaricomycotina</taxon>
        <taxon>Agaricomycetes</taxon>
        <taxon>Agaricomycetidae</taxon>
        <taxon>Boletales</taxon>
        <taxon>Suillineae</taxon>
        <taxon>Suillaceae</taxon>
        <taxon>Suillus</taxon>
    </lineage>
</organism>
<keyword evidence="3" id="KW-1185">Reference proteome</keyword>
<feature type="coiled-coil region" evidence="1">
    <location>
        <begin position="752"/>
        <end position="853"/>
    </location>
</feature>
<dbReference type="GO" id="GO:0033596">
    <property type="term" value="C:TSC1-TSC2 complex"/>
    <property type="evidence" value="ECO:0007669"/>
    <property type="project" value="TreeGrafter"/>
</dbReference>
<dbReference type="PANTHER" id="PTHR15154">
    <property type="entry name" value="HAMARTIN"/>
    <property type="match status" value="1"/>
</dbReference>
<feature type="coiled-coil region" evidence="1">
    <location>
        <begin position="623"/>
        <end position="657"/>
    </location>
</feature>
<evidence type="ECO:0000313" key="3">
    <source>
        <dbReference type="Proteomes" id="UP000807769"/>
    </source>
</evidence>
<dbReference type="GO" id="GO:0032007">
    <property type="term" value="P:negative regulation of TOR signaling"/>
    <property type="evidence" value="ECO:0007669"/>
    <property type="project" value="TreeGrafter"/>
</dbReference>
<comment type="caution">
    <text evidence="2">The sequence shown here is derived from an EMBL/GenBank/DDBJ whole genome shotgun (WGS) entry which is preliminary data.</text>
</comment>
<protein>
    <recommendedName>
        <fullName evidence="4">Tuberous sclerosis 1</fullName>
    </recommendedName>
</protein>
<dbReference type="GeneID" id="64636835"/>
<dbReference type="PANTHER" id="PTHR15154:SF2">
    <property type="entry name" value="HAMARTIN"/>
    <property type="match status" value="1"/>
</dbReference>
<accession>A0A9P7JK43</accession>
<sequence length="870" mass="99186">MSITALSHQIRIILEEAPDDARLEQALQAVDEFVRECAASKEPDVLLFRLEEELQSLHSDTITHNSLQHTEVLLVILFRLRPLLTSISLISTWFDLVLRPALREPRLSTLAVNHAKELIISAADRIDEKYPEKVAEFRRRLLDLYVLDVYNEGSGDDLLEWAELDQKQRGKRSLWKFNLEDILVKSGLCRPQDFMSAINYSFATPSSRLQLLILLNRYTSEPSFQSLAAALADHPLLDSLLNSLLLDNSSTVCTIGLTVIVKLLPIFAVKACEKLKTMLPRLLAILARIICWKERSVPKPAFEEAEDTDESSATGDAQASAYNEFTASSNLPLRPELGWERLELMFNTASSAPPPGIFFSCLYYLFPCNLLRFLRGPSAYINDRRYESPFSISWEDALDEDNIRSKSESLLRGRIVNARVIWGDWTKELTEPDTWANYSVSRIASECMMLDVRNTALGSKQFCADIASVAAESSLLESTTLFDGDTSTAPTPHPGYVELPAAKPRVSLESMITASVALKSNLDVEIEAPTAAWSSLLFPTGSNSPTKRAFDAPPDPNTYNGQLPSHVAQAISGLQREVLLLRNELNFELWLSRENVKHIGRLYQDRILSKNAEVEQQGLFNKLRHYRAEVQRLDRQLRDHREQSSSAKNKYADWNTELQSKLKEFREEKKAWVFEAASLRTAKKEAQALFAAQGQLLADAVKQVFELQTQRKETQHKVDRLRDYERQIEQHIRMQRLWDGDFQKFNDRAEELQQLRTQFKQVELHLESYQKTFEQMSEDARSHRRQNQALEARLSLLQKRCDASRRLPEAEIAAFMEEKSELGAANARLRDENADLKDEMGEMRARMELMKAQIDGHKGLIAETRSMPAL</sequence>